<dbReference type="GO" id="GO:0000462">
    <property type="term" value="P:maturation of SSU-rRNA from tricistronic rRNA transcript (SSU-rRNA, 5.8S rRNA, LSU-rRNA)"/>
    <property type="evidence" value="ECO:0007669"/>
    <property type="project" value="TreeGrafter"/>
</dbReference>
<dbReference type="Gene3D" id="2.130.10.10">
    <property type="entry name" value="YVTN repeat-like/Quinoprotein amine dehydrogenase"/>
    <property type="match status" value="2"/>
</dbReference>
<dbReference type="PANTHER" id="PTHR44267:SF1">
    <property type="entry name" value="WD REPEAT-CONTAINING PROTEIN 43"/>
    <property type="match status" value="1"/>
</dbReference>
<protein>
    <submittedName>
        <fullName evidence="7">601_t:CDS:1</fullName>
    </submittedName>
</protein>
<evidence type="ECO:0000256" key="1">
    <source>
        <dbReference type="ARBA" id="ARBA00004123"/>
    </source>
</evidence>
<dbReference type="InterPro" id="IPR052414">
    <property type="entry name" value="U3_snoRNA-assoc_WDR"/>
</dbReference>
<feature type="compositionally biased region" description="Acidic residues" evidence="5">
    <location>
        <begin position="720"/>
        <end position="748"/>
    </location>
</feature>
<organism evidence="7 8">
    <name type="scientific">Funneliformis mosseae</name>
    <name type="common">Endomycorrhizal fungus</name>
    <name type="synonym">Glomus mosseae</name>
    <dbReference type="NCBI Taxonomy" id="27381"/>
    <lineage>
        <taxon>Eukaryota</taxon>
        <taxon>Fungi</taxon>
        <taxon>Fungi incertae sedis</taxon>
        <taxon>Mucoromycota</taxon>
        <taxon>Glomeromycotina</taxon>
        <taxon>Glomeromycetes</taxon>
        <taxon>Glomerales</taxon>
        <taxon>Glomeraceae</taxon>
        <taxon>Funneliformis</taxon>
    </lineage>
</organism>
<comment type="similarity">
    <text evidence="3">Belongs to the UTP5 family.</text>
</comment>
<proteinExistence type="inferred from homology"/>
<dbReference type="Pfam" id="PF00400">
    <property type="entry name" value="WD40"/>
    <property type="match status" value="2"/>
</dbReference>
<keyword evidence="4" id="KW-0853">WD repeat</keyword>
<comment type="caution">
    <text evidence="7">The sequence shown here is derived from an EMBL/GenBank/DDBJ whole genome shotgun (WGS) entry which is preliminary data.</text>
</comment>
<feature type="region of interest" description="Disordered" evidence="5">
    <location>
        <begin position="651"/>
        <end position="748"/>
    </location>
</feature>
<comment type="subcellular location">
    <subcellularLocation>
        <location evidence="1">Nucleus</location>
    </subcellularLocation>
</comment>
<dbReference type="SMART" id="SM00320">
    <property type="entry name" value="WD40"/>
    <property type="match status" value="3"/>
</dbReference>
<dbReference type="InterPro" id="IPR001680">
    <property type="entry name" value="WD40_rpt"/>
</dbReference>
<dbReference type="EMBL" id="CAJVPP010004615">
    <property type="protein sequence ID" value="CAG8652769.1"/>
    <property type="molecule type" value="Genomic_DNA"/>
</dbReference>
<dbReference type="PANTHER" id="PTHR44267">
    <property type="entry name" value="WD REPEAT-CONTAINING PROTEIN 43"/>
    <property type="match status" value="1"/>
</dbReference>
<evidence type="ECO:0000256" key="5">
    <source>
        <dbReference type="SAM" id="MobiDB-lite"/>
    </source>
</evidence>
<feature type="repeat" description="WD" evidence="4">
    <location>
        <begin position="172"/>
        <end position="213"/>
    </location>
</feature>
<evidence type="ECO:0000256" key="2">
    <source>
        <dbReference type="ARBA" id="ARBA00023242"/>
    </source>
</evidence>
<dbReference type="GO" id="GO:0005730">
    <property type="term" value="C:nucleolus"/>
    <property type="evidence" value="ECO:0007669"/>
    <property type="project" value="TreeGrafter"/>
</dbReference>
<keyword evidence="8" id="KW-1185">Reference proteome</keyword>
<dbReference type="Proteomes" id="UP000789375">
    <property type="component" value="Unassembled WGS sequence"/>
</dbReference>
<gene>
    <name evidence="7" type="ORF">FMOSSE_LOCUS11555</name>
</gene>
<sequence>MSAIYLQTRKSRVKTVKNYIFSNKNNALFGFNVSNHTTVEQSSRSAVLIESLLGRFDSNADFFALVTPGVDRHRMRIFDTHTGKVNNDFFSEAEEKFNCLTWGKLYERDLNGKVVSRMRHVNCGDADTPSPNKKKKPLPKNKQSIKVVALGSQNGTIVIYSTIHGSAIKTLSGSHTSPVNDFVFTKDGKRGYSCGEDMNIVEWDIDNEKVISNWNVDSQMAKFKLALSHDETKILSAGHTIKMWDLQSKQVLKTFTGHATRITNIMFSAKDEICISSAEHDRYINIWKFLDGDNDNGNPAALILDENITDFSISKVNTVLAVSETGILHLFKHTTNSATNDITSPNKKKKRVSTRTADSKIKFLNDDDSGIIPILSACFVDEESKGSGYVMVARGSTVKPIFEKVQFTNTHGDVILQDITLTRHHPTGFLMNESNLAARNLQETQKSYDDSKTKVSGTLNYEIISDNDSENSDNANKDNILNLKDLNIVDVGNTSNQKPEIEQHKFKKLAGHSMQQILVQALHSNDKQLLLTVLRREELDIINNTVKKLPTKYIVPFLEKAIARFQEKPNTGMCILQWIKAVLLFHMAYLMTIPDLTRKLSNFYQTLDARSVSFQKLLNFYGRLDLVMKQVSMRQQVVENNSNKPILSYVEKESDDEPEEVFTNHGLQNGVNEDEDKEMADAVRDNKDNEDEDEEMADVIKDNEEEEDEGIKVNNKNPVENEDEDGDDDGDDDEEENSNGFEDYDSES</sequence>
<dbReference type="InterPro" id="IPR007148">
    <property type="entry name" value="SSU_processome_Utp12"/>
</dbReference>
<evidence type="ECO:0000259" key="6">
    <source>
        <dbReference type="Pfam" id="PF04003"/>
    </source>
</evidence>
<feature type="domain" description="Small-subunit processome Utp12" evidence="6">
    <location>
        <begin position="525"/>
        <end position="627"/>
    </location>
</feature>
<evidence type="ECO:0000256" key="4">
    <source>
        <dbReference type="PROSITE-ProRule" id="PRU00221"/>
    </source>
</evidence>
<accession>A0A9N9DY63</accession>
<dbReference type="InterPro" id="IPR036322">
    <property type="entry name" value="WD40_repeat_dom_sf"/>
</dbReference>
<dbReference type="PROSITE" id="PS50082">
    <property type="entry name" value="WD_REPEATS_2"/>
    <property type="match status" value="1"/>
</dbReference>
<dbReference type="AlphaFoldDB" id="A0A9N9DY63"/>
<dbReference type="SUPFAM" id="SSF50978">
    <property type="entry name" value="WD40 repeat-like"/>
    <property type="match status" value="1"/>
</dbReference>
<dbReference type="Pfam" id="PF04003">
    <property type="entry name" value="Utp12"/>
    <property type="match status" value="1"/>
</dbReference>
<name>A0A9N9DY63_FUNMO</name>
<evidence type="ECO:0000313" key="7">
    <source>
        <dbReference type="EMBL" id="CAG8652769.1"/>
    </source>
</evidence>
<feature type="region of interest" description="Disordered" evidence="5">
    <location>
        <begin position="122"/>
        <end position="142"/>
    </location>
</feature>
<feature type="compositionally biased region" description="Acidic residues" evidence="5">
    <location>
        <begin position="688"/>
        <end position="709"/>
    </location>
</feature>
<reference evidence="7" key="1">
    <citation type="submission" date="2021-06" db="EMBL/GenBank/DDBJ databases">
        <authorList>
            <person name="Kallberg Y."/>
            <person name="Tangrot J."/>
            <person name="Rosling A."/>
        </authorList>
    </citation>
    <scope>NUCLEOTIDE SEQUENCE</scope>
    <source>
        <strain evidence="7">87-6 pot B 2015</strain>
    </source>
</reference>
<keyword evidence="2" id="KW-0539">Nucleus</keyword>
<evidence type="ECO:0000313" key="8">
    <source>
        <dbReference type="Proteomes" id="UP000789375"/>
    </source>
</evidence>
<dbReference type="InterPro" id="IPR015943">
    <property type="entry name" value="WD40/YVTN_repeat-like_dom_sf"/>
</dbReference>
<evidence type="ECO:0000256" key="3">
    <source>
        <dbReference type="ARBA" id="ARBA00038335"/>
    </source>
</evidence>